<evidence type="ECO:0000256" key="13">
    <source>
        <dbReference type="ARBA" id="ARBA00055578"/>
    </source>
</evidence>
<dbReference type="FunFam" id="1.20.1280.290:FF:000010">
    <property type="entry name" value="Sugar transporter SWEET"/>
    <property type="match status" value="1"/>
</dbReference>
<feature type="transmembrane region" description="Helical" evidence="14">
    <location>
        <begin position="112"/>
        <end position="134"/>
    </location>
</feature>
<evidence type="ECO:0000256" key="1">
    <source>
        <dbReference type="ARBA" id="ARBA00004651"/>
    </source>
</evidence>
<keyword evidence="7" id="KW-0762">Sugar transport</keyword>
<evidence type="ECO:0000256" key="5">
    <source>
        <dbReference type="ARBA" id="ARBA00022448"/>
    </source>
</evidence>
<evidence type="ECO:0000256" key="11">
    <source>
        <dbReference type="ARBA" id="ARBA00023034"/>
    </source>
</evidence>
<dbReference type="PANTHER" id="PTHR10791:SF43">
    <property type="entry name" value="SUGAR TRANSPORTER SWEET-RELATED"/>
    <property type="match status" value="1"/>
</dbReference>
<evidence type="ECO:0000256" key="6">
    <source>
        <dbReference type="ARBA" id="ARBA00022475"/>
    </source>
</evidence>
<comment type="subcellular location">
    <subcellularLocation>
        <location evidence="1">Cell membrane</location>
        <topology evidence="1">Multi-pass membrane protein</topology>
    </subcellularLocation>
    <subcellularLocation>
        <location evidence="2">Golgi apparatus membrane</location>
        <topology evidence="2">Multi-pass membrane protein</topology>
    </subcellularLocation>
</comment>
<dbReference type="PANTHER" id="PTHR10791">
    <property type="entry name" value="RAG1-ACTIVATING PROTEIN 1"/>
    <property type="match status" value="1"/>
</dbReference>
<dbReference type="Gene3D" id="1.20.1280.290">
    <property type="match status" value="2"/>
</dbReference>
<feature type="transmembrane region" description="Helical" evidence="14">
    <location>
        <begin position="20"/>
        <end position="45"/>
    </location>
</feature>
<evidence type="ECO:0000256" key="10">
    <source>
        <dbReference type="ARBA" id="ARBA00022989"/>
    </source>
</evidence>
<dbReference type="InterPro" id="IPR004316">
    <property type="entry name" value="SWEET_rpt"/>
</dbReference>
<comment type="function">
    <text evidence="13">Mediates both low-affinity uptake and efflux of sugar across the membrane.</text>
</comment>
<evidence type="ECO:0000256" key="12">
    <source>
        <dbReference type="ARBA" id="ARBA00023136"/>
    </source>
</evidence>
<dbReference type="Proteomes" id="UP000582659">
    <property type="component" value="Unassembled WGS sequence"/>
</dbReference>
<feature type="transmembrane region" description="Helical" evidence="14">
    <location>
        <begin position="85"/>
        <end position="105"/>
    </location>
</feature>
<feature type="transmembrane region" description="Helical" evidence="14">
    <location>
        <begin position="172"/>
        <end position="193"/>
    </location>
</feature>
<organism evidence="16 18">
    <name type="scientific">Bursaphelenchus xylophilus</name>
    <name type="common">Pinewood nematode worm</name>
    <name type="synonym">Aphelenchoides xylophilus</name>
    <dbReference type="NCBI Taxonomy" id="6326"/>
    <lineage>
        <taxon>Eukaryota</taxon>
        <taxon>Metazoa</taxon>
        <taxon>Ecdysozoa</taxon>
        <taxon>Nematoda</taxon>
        <taxon>Chromadorea</taxon>
        <taxon>Rhabditida</taxon>
        <taxon>Tylenchina</taxon>
        <taxon>Tylenchomorpha</taxon>
        <taxon>Aphelenchoidea</taxon>
        <taxon>Aphelenchoididae</taxon>
        <taxon>Bursaphelenchus</taxon>
    </lineage>
</organism>
<dbReference type="Proteomes" id="UP000659654">
    <property type="component" value="Unassembled WGS sequence"/>
</dbReference>
<protein>
    <recommendedName>
        <fullName evidence="4">Sugar transporter SWEET1</fullName>
    </recommendedName>
</protein>
<evidence type="ECO:0000313" key="17">
    <source>
        <dbReference type="Proteomes" id="UP000659654"/>
    </source>
</evidence>
<dbReference type="InterPro" id="IPR047664">
    <property type="entry name" value="SWEET"/>
</dbReference>
<keyword evidence="9" id="KW-0677">Repeat</keyword>
<accession>A0A1I7RH63</accession>
<keyword evidence="5" id="KW-0813">Transport</keyword>
<reference evidence="18" key="1">
    <citation type="submission" date="2016-11" db="UniProtKB">
        <authorList>
            <consortium name="WormBaseParasite"/>
        </authorList>
    </citation>
    <scope>IDENTIFICATION</scope>
</reference>
<dbReference type="AlphaFoldDB" id="A0A1I7RH63"/>
<evidence type="ECO:0000256" key="3">
    <source>
        <dbReference type="ARBA" id="ARBA00007809"/>
    </source>
</evidence>
<dbReference type="Proteomes" id="UP000095284">
    <property type="component" value="Unplaced"/>
</dbReference>
<feature type="transmembrane region" description="Helical" evidence="14">
    <location>
        <begin position="140"/>
        <end position="160"/>
    </location>
</feature>
<evidence type="ECO:0000256" key="2">
    <source>
        <dbReference type="ARBA" id="ARBA00004653"/>
    </source>
</evidence>
<feature type="transmembrane region" description="Helical" evidence="14">
    <location>
        <begin position="199"/>
        <end position="220"/>
    </location>
</feature>
<keyword evidence="17" id="KW-1185">Reference proteome</keyword>
<dbReference type="GO" id="GO:0051119">
    <property type="term" value="F:sugar transmembrane transporter activity"/>
    <property type="evidence" value="ECO:0007669"/>
    <property type="project" value="InterPro"/>
</dbReference>
<gene>
    <name evidence="15" type="ORF">BXYJ_LOCUS9106</name>
</gene>
<keyword evidence="11" id="KW-0333">Golgi apparatus</keyword>
<dbReference type="SMR" id="A0A1I7RH63"/>
<comment type="similarity">
    <text evidence="3">Belongs to the SWEET sugar transporter family.</text>
</comment>
<evidence type="ECO:0000256" key="14">
    <source>
        <dbReference type="SAM" id="Phobius"/>
    </source>
</evidence>
<dbReference type="OrthoDB" id="409725at2759"/>
<dbReference type="EMBL" id="CAJFDI010000004">
    <property type="protein sequence ID" value="CAD5226550.1"/>
    <property type="molecule type" value="Genomic_DNA"/>
</dbReference>
<dbReference type="GO" id="GO:0000139">
    <property type="term" value="C:Golgi membrane"/>
    <property type="evidence" value="ECO:0007669"/>
    <property type="project" value="UniProtKB-SubCell"/>
</dbReference>
<dbReference type="Pfam" id="PF03083">
    <property type="entry name" value="MtN3_slv"/>
    <property type="match status" value="2"/>
</dbReference>
<keyword evidence="8 14" id="KW-0812">Transmembrane</keyword>
<dbReference type="EMBL" id="CAJFCV020000004">
    <property type="protein sequence ID" value="CAG9115962.1"/>
    <property type="molecule type" value="Genomic_DNA"/>
</dbReference>
<sequence>MSQLDLNATELVFEMAGESFSLLSVLSVSAIITTISLFFCGIPICIEIKRRKSTNEISGFPFIMGFLGGSFWLRYGGLREDMTMITVNCVGVTMMFLYILFFIFYSESKLGISIQLGLVTSAIGAMLVLVEMFGMECIDVLGLVCMTFNIVNFGAPLAGMKVVFSKKCCDSMPLPLCTANLLVSSQWCLYGVLVKDIYIIIPNGAGVVLAFFQISLFLFFPRTPGGKAPLSSCVTFVNDLEIMEAQDAKTSSPDIWLTRGSLKQSSLPTSIRNPLSTQNSAQIQDGSFADSASTFTTTAPTLSIISARPSDRPQFHFDRIREIDYLDNRWSVNELKRSNSAPSIHNI</sequence>
<evidence type="ECO:0000256" key="4">
    <source>
        <dbReference type="ARBA" id="ARBA00021741"/>
    </source>
</evidence>
<keyword evidence="12 14" id="KW-0472">Membrane</keyword>
<reference evidence="15" key="2">
    <citation type="submission" date="2020-09" db="EMBL/GenBank/DDBJ databases">
        <authorList>
            <person name="Kikuchi T."/>
        </authorList>
    </citation>
    <scope>NUCLEOTIDE SEQUENCE</scope>
    <source>
        <strain evidence="15">Ka4C1</strain>
    </source>
</reference>
<evidence type="ECO:0000313" key="16">
    <source>
        <dbReference type="Proteomes" id="UP000095284"/>
    </source>
</evidence>
<evidence type="ECO:0000313" key="18">
    <source>
        <dbReference type="WBParaSite" id="BXY_0004000.1"/>
    </source>
</evidence>
<evidence type="ECO:0000256" key="7">
    <source>
        <dbReference type="ARBA" id="ARBA00022597"/>
    </source>
</evidence>
<feature type="transmembrane region" description="Helical" evidence="14">
    <location>
        <begin position="57"/>
        <end position="73"/>
    </location>
</feature>
<evidence type="ECO:0000313" key="15">
    <source>
        <dbReference type="EMBL" id="CAD5226550.1"/>
    </source>
</evidence>
<dbReference type="GO" id="GO:0005886">
    <property type="term" value="C:plasma membrane"/>
    <property type="evidence" value="ECO:0007669"/>
    <property type="project" value="UniProtKB-SubCell"/>
</dbReference>
<evidence type="ECO:0000256" key="9">
    <source>
        <dbReference type="ARBA" id="ARBA00022737"/>
    </source>
</evidence>
<dbReference type="eggNOG" id="KOG1623">
    <property type="taxonomic scope" value="Eukaryota"/>
</dbReference>
<dbReference type="FunFam" id="1.20.1280.290:FF:000004">
    <property type="entry name" value="Sugar transporter SWEET"/>
    <property type="match status" value="1"/>
</dbReference>
<keyword evidence="10 14" id="KW-1133">Transmembrane helix</keyword>
<keyword evidence="6" id="KW-1003">Cell membrane</keyword>
<name>A0A1I7RH63_BURXY</name>
<dbReference type="WBParaSite" id="BXY_0004000.1">
    <property type="protein sequence ID" value="BXY_0004000.1"/>
    <property type="gene ID" value="BXY_0004000"/>
</dbReference>
<proteinExistence type="inferred from homology"/>
<evidence type="ECO:0000256" key="8">
    <source>
        <dbReference type="ARBA" id="ARBA00022692"/>
    </source>
</evidence>